<dbReference type="Gene3D" id="1.10.760.10">
    <property type="entry name" value="Cytochrome c-like domain"/>
    <property type="match status" value="1"/>
</dbReference>
<evidence type="ECO:0000313" key="1">
    <source>
        <dbReference type="EMBL" id="SVC12535.1"/>
    </source>
</evidence>
<dbReference type="EMBL" id="UINC01074891">
    <property type="protein sequence ID" value="SVC12535.1"/>
    <property type="molecule type" value="Genomic_DNA"/>
</dbReference>
<accession>A0A382JLH0</accession>
<protein>
    <recommendedName>
        <fullName evidence="2">Cytochrome c domain-containing protein</fullName>
    </recommendedName>
</protein>
<dbReference type="InterPro" id="IPR036909">
    <property type="entry name" value="Cyt_c-like_dom_sf"/>
</dbReference>
<gene>
    <name evidence="1" type="ORF">METZ01_LOCUS265389</name>
</gene>
<dbReference type="GO" id="GO:0020037">
    <property type="term" value="F:heme binding"/>
    <property type="evidence" value="ECO:0007669"/>
    <property type="project" value="InterPro"/>
</dbReference>
<dbReference type="GO" id="GO:0009055">
    <property type="term" value="F:electron transfer activity"/>
    <property type="evidence" value="ECO:0007669"/>
    <property type="project" value="InterPro"/>
</dbReference>
<sequence>MKNIKIKNGILNTILFALVLTNISCSDNTSENTPEYGELSGIVKGTEVDVLPVIYAYNTDKDVGYTVFVVDGEYKANHMIAGNYDVTLRPAVGQLKSFSSQTHSFYIDKGDHQIVNFTISDIDTVPNYVGGMDYPDAQILPYDEIYPPGPGRDILERTCHGCHTANFYSYNAVRSYSGGRVPKNKDTWAITVDRMHKVPAFGAQGNPSMFDPKYLSPEERDVLVDYLADNFGPEDPPKVTQLEVEPELDLSALKSAMFVEYIYREPEGKYSVDPWPHQVDFDLDGNVWLAYTSCCIVKFDPRTGEQTVFEDHGGGHGIAVDQTDGSVWYSGDVVRHLDPETGLVDNWKSPGNSYLGSNTQIFDSKGNLWLSLLGAGALGKWERETDTVK</sequence>
<organism evidence="1">
    <name type="scientific">marine metagenome</name>
    <dbReference type="NCBI Taxonomy" id="408172"/>
    <lineage>
        <taxon>unclassified sequences</taxon>
        <taxon>metagenomes</taxon>
        <taxon>ecological metagenomes</taxon>
    </lineage>
</organism>
<dbReference type="SUPFAM" id="SSF46626">
    <property type="entry name" value="Cytochrome c"/>
    <property type="match status" value="1"/>
</dbReference>
<dbReference type="AlphaFoldDB" id="A0A382JLH0"/>
<dbReference type="InterPro" id="IPR015943">
    <property type="entry name" value="WD40/YVTN_repeat-like_dom_sf"/>
</dbReference>
<dbReference type="SUPFAM" id="SSF63829">
    <property type="entry name" value="Calcium-dependent phosphotriesterase"/>
    <property type="match status" value="1"/>
</dbReference>
<dbReference type="Gene3D" id="2.130.10.10">
    <property type="entry name" value="YVTN repeat-like/Quinoprotein amine dehydrogenase"/>
    <property type="match status" value="1"/>
</dbReference>
<evidence type="ECO:0008006" key="2">
    <source>
        <dbReference type="Google" id="ProtNLM"/>
    </source>
</evidence>
<name>A0A382JLH0_9ZZZZ</name>
<proteinExistence type="predicted"/>
<feature type="non-terminal residue" evidence="1">
    <location>
        <position position="389"/>
    </location>
</feature>
<reference evidence="1" key="1">
    <citation type="submission" date="2018-05" db="EMBL/GenBank/DDBJ databases">
        <authorList>
            <person name="Lanie J.A."/>
            <person name="Ng W.-L."/>
            <person name="Kazmierczak K.M."/>
            <person name="Andrzejewski T.M."/>
            <person name="Davidsen T.M."/>
            <person name="Wayne K.J."/>
            <person name="Tettelin H."/>
            <person name="Glass J.I."/>
            <person name="Rusch D."/>
            <person name="Podicherti R."/>
            <person name="Tsui H.-C.T."/>
            <person name="Winkler M.E."/>
        </authorList>
    </citation>
    <scope>NUCLEOTIDE SEQUENCE</scope>
</reference>